<protein>
    <recommendedName>
        <fullName evidence="2">AB hydrolase-1 domain-containing protein</fullName>
    </recommendedName>
</protein>
<proteinExistence type="predicted"/>
<evidence type="ECO:0000256" key="1">
    <source>
        <dbReference type="SAM" id="SignalP"/>
    </source>
</evidence>
<dbReference type="Pfam" id="PF12697">
    <property type="entry name" value="Abhydrolase_6"/>
    <property type="match status" value="1"/>
</dbReference>
<evidence type="ECO:0000313" key="3">
    <source>
        <dbReference type="EMBL" id="KAL3760501.1"/>
    </source>
</evidence>
<dbReference type="Gene3D" id="3.40.50.1820">
    <property type="entry name" value="alpha/beta hydrolase"/>
    <property type="match status" value="1"/>
</dbReference>
<dbReference type="InterPro" id="IPR000639">
    <property type="entry name" value="Epox_hydrolase-like"/>
</dbReference>
<keyword evidence="4" id="KW-1185">Reference proteome</keyword>
<dbReference type="PANTHER" id="PTHR43689">
    <property type="entry name" value="HYDROLASE"/>
    <property type="match status" value="1"/>
</dbReference>
<feature type="chain" id="PRO_5044741653" description="AB hydrolase-1 domain-containing protein" evidence="1">
    <location>
        <begin position="28"/>
        <end position="431"/>
    </location>
</feature>
<evidence type="ECO:0000313" key="4">
    <source>
        <dbReference type="Proteomes" id="UP001530293"/>
    </source>
</evidence>
<dbReference type="Proteomes" id="UP001530293">
    <property type="component" value="Unassembled WGS sequence"/>
</dbReference>
<comment type="caution">
    <text evidence="3">The sequence shown here is derived from an EMBL/GenBank/DDBJ whole genome shotgun (WGS) entry which is preliminary data.</text>
</comment>
<dbReference type="EMBL" id="JALLBG020000182">
    <property type="protein sequence ID" value="KAL3760501.1"/>
    <property type="molecule type" value="Genomic_DNA"/>
</dbReference>
<gene>
    <name evidence="3" type="ORF">ACHAWU_001836</name>
</gene>
<keyword evidence="1" id="KW-0732">Signal</keyword>
<accession>A0ABD3M8Y0</accession>
<name>A0ABD3M8Y0_9STRA</name>
<dbReference type="AlphaFoldDB" id="A0ABD3M8Y0"/>
<organism evidence="3 4">
    <name type="scientific">Discostella pseudostelligera</name>
    <dbReference type="NCBI Taxonomy" id="259834"/>
    <lineage>
        <taxon>Eukaryota</taxon>
        <taxon>Sar</taxon>
        <taxon>Stramenopiles</taxon>
        <taxon>Ochrophyta</taxon>
        <taxon>Bacillariophyta</taxon>
        <taxon>Coscinodiscophyceae</taxon>
        <taxon>Thalassiosirophycidae</taxon>
        <taxon>Stephanodiscales</taxon>
        <taxon>Stephanodiscaceae</taxon>
        <taxon>Discostella</taxon>
    </lineage>
</organism>
<dbReference type="PRINTS" id="PR00412">
    <property type="entry name" value="EPOXHYDRLASE"/>
</dbReference>
<dbReference type="InterPro" id="IPR029058">
    <property type="entry name" value="AB_hydrolase_fold"/>
</dbReference>
<feature type="domain" description="AB hydrolase-1" evidence="2">
    <location>
        <begin position="121"/>
        <end position="389"/>
    </location>
</feature>
<dbReference type="SUPFAM" id="SSF53474">
    <property type="entry name" value="alpha/beta-Hydrolases"/>
    <property type="match status" value="1"/>
</dbReference>
<sequence>MKFSRRTSDIAMATAALAATLAPVSTTAFVAPTPSQQPLSTSLGATLKGIQEDLTFTPPLDSIANNEISDMACIDAAKQMKRVMVPVSKEVSDTGYVGISFIHWQAEKQKQQQSSQSMLPLLLVHGFDSSSLEYRRLGPKLASLGIDVYCVDLLGWGYTQLGDTSVKSYSAKAKVEALAGFWKVVGNNEEVVVGGASLGGAAVIEFAAENIVRKSRSSDVDDTSLDKSGIDNNISNTNDEGFVRGAVLIDAQGFVDGIGPMSFLPPPLARAGIKVLQSIPLRQSANRMSYYDVDTYATDDAQKIGRLHCLREGWEDGMLSFMQSGGFRPKEKVSKIDVPTLVLWGRQDGILDGKEFANKFIDTMPNAQLRWIEECGHVPHLEQPEVTAQYIAEFLQSEEVLPSRKSASSTPSFAFAGNNILDGLFGFLSPN</sequence>
<dbReference type="InterPro" id="IPR000073">
    <property type="entry name" value="AB_hydrolase_1"/>
</dbReference>
<evidence type="ECO:0000259" key="2">
    <source>
        <dbReference type="Pfam" id="PF12697"/>
    </source>
</evidence>
<dbReference type="PANTHER" id="PTHR43689:SF8">
    <property type="entry name" value="ALPHA_BETA-HYDROLASES SUPERFAMILY PROTEIN"/>
    <property type="match status" value="1"/>
</dbReference>
<feature type="signal peptide" evidence="1">
    <location>
        <begin position="1"/>
        <end position="27"/>
    </location>
</feature>
<reference evidence="3 4" key="1">
    <citation type="submission" date="2024-10" db="EMBL/GenBank/DDBJ databases">
        <title>Updated reference genomes for cyclostephanoid diatoms.</title>
        <authorList>
            <person name="Roberts W.R."/>
            <person name="Alverson A.J."/>
        </authorList>
    </citation>
    <scope>NUCLEOTIDE SEQUENCE [LARGE SCALE GENOMIC DNA]</scope>
    <source>
        <strain evidence="3 4">AJA232-27</strain>
    </source>
</reference>